<dbReference type="InterPro" id="IPR036116">
    <property type="entry name" value="FN3_sf"/>
</dbReference>
<keyword evidence="5" id="KW-1185">Reference proteome</keyword>
<name>A0A8S1EC48_9PELO</name>
<evidence type="ECO:0000256" key="2">
    <source>
        <dbReference type="ARBA" id="ARBA00023157"/>
    </source>
</evidence>
<organism evidence="4 5">
    <name type="scientific">Caenorhabditis bovis</name>
    <dbReference type="NCBI Taxonomy" id="2654633"/>
    <lineage>
        <taxon>Eukaryota</taxon>
        <taxon>Metazoa</taxon>
        <taxon>Ecdysozoa</taxon>
        <taxon>Nematoda</taxon>
        <taxon>Chromadorea</taxon>
        <taxon>Rhabditida</taxon>
        <taxon>Rhabditina</taxon>
        <taxon>Rhabditomorpha</taxon>
        <taxon>Rhabditoidea</taxon>
        <taxon>Rhabditidae</taxon>
        <taxon>Peloderinae</taxon>
        <taxon>Caenorhabditis</taxon>
    </lineage>
</organism>
<reference evidence="4 5" key="1">
    <citation type="submission" date="2020-04" db="EMBL/GenBank/DDBJ databases">
        <authorList>
            <person name="Laetsch R D."/>
            <person name="Stevens L."/>
            <person name="Kumar S."/>
            <person name="Blaxter L. M."/>
        </authorList>
    </citation>
    <scope>NUCLEOTIDE SEQUENCE [LARGE SCALE GENOMIC DNA]</scope>
</reference>
<comment type="caution">
    <text evidence="4">The sequence shown here is derived from an EMBL/GenBank/DDBJ whole genome shotgun (WGS) entry which is preliminary data.</text>
</comment>
<dbReference type="SUPFAM" id="SSF49265">
    <property type="entry name" value="Fibronectin type III"/>
    <property type="match status" value="2"/>
</dbReference>
<dbReference type="EMBL" id="CADEPM010000001">
    <property type="protein sequence ID" value="CAB3397248.1"/>
    <property type="molecule type" value="Genomic_DNA"/>
</dbReference>
<evidence type="ECO:0000313" key="5">
    <source>
        <dbReference type="Proteomes" id="UP000494206"/>
    </source>
</evidence>
<feature type="domain" description="Fibronectin type-III" evidence="3">
    <location>
        <begin position="140"/>
        <end position="238"/>
    </location>
</feature>
<keyword evidence="2" id="KW-1015">Disulfide bond</keyword>
<sequence length="447" mass="51069">MRISYVKFQLFYILSSSLIFGKSEDFQSDDSGGVEIVEIRNDAIRIRWNFKDDDFGIMSARNATITKQRLVVTVMRSSQQTEKSSQAIIVEPHIREYVFLDLAGNTTYRCSVEAFQNDTSLWYASNMATTSLASLSWLPAPTDLTLNDRKSNSLEISWIPPVVLEAGHHLVITQHVVNIYDLLGDVSTKRSITVPIPITRLTIDNLKPASAYNVTVQAGTSYGYGKLIWCAFATLDNHGSNILKLRARTPNSLTLYWPANWLPTANSKFTIKARTIHSPSGIFKEIENSAVVEPGKPNEFVIDNLIPSSTYNISITTLEERPKNEKKWTTMKYKFGWAVFSTMSQGHYSVGEARIVVETDHAVSIVFQPLRLPNKEISYQIKYTLKDKNETSFTEELDDQKLRCPKFECQWKCALIFNLPHRSREYKFEIRAKVDNIWNRWSPVVIR</sequence>
<dbReference type="OrthoDB" id="5969272at2759"/>
<protein>
    <recommendedName>
        <fullName evidence="3">Fibronectin type-III domain-containing protein</fullName>
    </recommendedName>
</protein>
<dbReference type="SMART" id="SM00060">
    <property type="entry name" value="FN3"/>
    <property type="match status" value="3"/>
</dbReference>
<dbReference type="Gene3D" id="2.60.40.10">
    <property type="entry name" value="Immunoglobulins"/>
    <property type="match status" value="2"/>
</dbReference>
<dbReference type="PANTHER" id="PTHR24051">
    <property type="entry name" value="SUSHI DOMAIN-CONTAINING PROTEIN 1"/>
    <property type="match status" value="1"/>
</dbReference>
<dbReference type="CDD" id="cd00063">
    <property type="entry name" value="FN3"/>
    <property type="match status" value="2"/>
</dbReference>
<evidence type="ECO:0000256" key="1">
    <source>
        <dbReference type="ARBA" id="ARBA00022737"/>
    </source>
</evidence>
<dbReference type="PANTHER" id="PTHR24051:SF9">
    <property type="entry name" value="FIBRONECTIN TYPE-III DOMAIN-CONTAINING PROTEIN"/>
    <property type="match status" value="1"/>
</dbReference>
<dbReference type="InterPro" id="IPR003961">
    <property type="entry name" value="FN3_dom"/>
</dbReference>
<dbReference type="AlphaFoldDB" id="A0A8S1EC48"/>
<evidence type="ECO:0000313" key="4">
    <source>
        <dbReference type="EMBL" id="CAB3397248.1"/>
    </source>
</evidence>
<keyword evidence="1" id="KW-0677">Repeat</keyword>
<gene>
    <name evidence="4" type="ORF">CBOVIS_LOCUS689</name>
</gene>
<dbReference type="Pfam" id="PF00041">
    <property type="entry name" value="fn3"/>
    <property type="match status" value="1"/>
</dbReference>
<proteinExistence type="predicted"/>
<accession>A0A8S1EC48</accession>
<evidence type="ECO:0000259" key="3">
    <source>
        <dbReference type="PROSITE" id="PS50853"/>
    </source>
</evidence>
<dbReference type="PROSITE" id="PS50853">
    <property type="entry name" value="FN3"/>
    <property type="match status" value="1"/>
</dbReference>
<dbReference type="Proteomes" id="UP000494206">
    <property type="component" value="Unassembled WGS sequence"/>
</dbReference>
<dbReference type="InterPro" id="IPR013783">
    <property type="entry name" value="Ig-like_fold"/>
</dbReference>
<dbReference type="InterPro" id="IPR051622">
    <property type="entry name" value="R-tyr_protein_phosphatases"/>
</dbReference>